<evidence type="ECO:0000256" key="2">
    <source>
        <dbReference type="ARBA" id="ARBA00010581"/>
    </source>
</evidence>
<evidence type="ECO:0000256" key="7">
    <source>
        <dbReference type="SAM" id="MobiDB-lite"/>
    </source>
</evidence>
<dbReference type="PANTHER" id="PTHR11403">
    <property type="entry name" value="CYTOCHROME C OXIDASE SUBUNIT III"/>
    <property type="match status" value="1"/>
</dbReference>
<gene>
    <name evidence="10" type="ORF">D0911_04480</name>
</gene>
<dbReference type="SUPFAM" id="SSF81452">
    <property type="entry name" value="Cytochrome c oxidase subunit III-like"/>
    <property type="match status" value="1"/>
</dbReference>
<evidence type="ECO:0000256" key="1">
    <source>
        <dbReference type="ARBA" id="ARBA00004141"/>
    </source>
</evidence>
<feature type="region of interest" description="Disordered" evidence="7">
    <location>
        <begin position="1"/>
        <end position="21"/>
    </location>
</feature>
<dbReference type="InterPro" id="IPR035973">
    <property type="entry name" value="Cyt_c_oxidase_su3-like_sf"/>
</dbReference>
<proteinExistence type="inferred from homology"/>
<feature type="transmembrane region" description="Helical" evidence="8">
    <location>
        <begin position="104"/>
        <end position="122"/>
    </location>
</feature>
<accession>A0ABX9W8A9</accession>
<keyword evidence="5 8" id="KW-0472">Membrane</keyword>
<dbReference type="Pfam" id="PF00510">
    <property type="entry name" value="COX3"/>
    <property type="match status" value="1"/>
</dbReference>
<evidence type="ECO:0000313" key="11">
    <source>
        <dbReference type="Proteomes" id="UP000274695"/>
    </source>
</evidence>
<evidence type="ECO:0000313" key="10">
    <source>
        <dbReference type="EMBL" id="RNL66798.1"/>
    </source>
</evidence>
<organism evidence="10 11">
    <name type="scientific">Zhongshania marina</name>
    <dbReference type="NCBI Taxonomy" id="2304603"/>
    <lineage>
        <taxon>Bacteria</taxon>
        <taxon>Pseudomonadati</taxon>
        <taxon>Pseudomonadota</taxon>
        <taxon>Gammaproteobacteria</taxon>
        <taxon>Cellvibrionales</taxon>
        <taxon>Spongiibacteraceae</taxon>
        <taxon>Zhongshania</taxon>
    </lineage>
</organism>
<dbReference type="Proteomes" id="UP000274695">
    <property type="component" value="Unassembled WGS sequence"/>
</dbReference>
<feature type="domain" description="Heme-copper oxidase subunit III family profile" evidence="9">
    <location>
        <begin position="30"/>
        <end position="206"/>
    </location>
</feature>
<dbReference type="Gene3D" id="1.20.120.80">
    <property type="entry name" value="Cytochrome c oxidase, subunit III, four-helix bundle"/>
    <property type="match status" value="1"/>
</dbReference>
<comment type="similarity">
    <text evidence="2 6">Belongs to the cytochrome c oxidase subunit 3 family.</text>
</comment>
<name>A0ABX9W8A9_9GAMM</name>
<dbReference type="InterPro" id="IPR013833">
    <property type="entry name" value="Cyt_c_oxidase_su3_a-hlx"/>
</dbReference>
<keyword evidence="4 8" id="KW-1133">Transmembrane helix</keyword>
<keyword evidence="11" id="KW-1185">Reference proteome</keyword>
<evidence type="ECO:0000256" key="6">
    <source>
        <dbReference type="RuleBase" id="RU003376"/>
    </source>
</evidence>
<evidence type="ECO:0000256" key="3">
    <source>
        <dbReference type="ARBA" id="ARBA00022692"/>
    </source>
</evidence>
<dbReference type="PROSITE" id="PS50253">
    <property type="entry name" value="COX3"/>
    <property type="match status" value="1"/>
</dbReference>
<dbReference type="RefSeq" id="WP_123181666.1">
    <property type="nucleotide sequence ID" value="NZ_RHGB01000003.1"/>
</dbReference>
<reference evidence="10 11" key="1">
    <citation type="submission" date="2018-10" db="EMBL/GenBank/DDBJ databases">
        <title>Draft genome sequence of Zhongshania sp. DSW25-10.</title>
        <authorList>
            <person name="Oh J."/>
        </authorList>
    </citation>
    <scope>NUCLEOTIDE SEQUENCE [LARGE SCALE GENOMIC DNA]</scope>
    <source>
        <strain evidence="10 11">DSW25-10</strain>
    </source>
</reference>
<protein>
    <submittedName>
        <fullName evidence="10">Cytochrome c oxidase subunit 3 family protein</fullName>
    </submittedName>
</protein>
<evidence type="ECO:0000256" key="5">
    <source>
        <dbReference type="ARBA" id="ARBA00023136"/>
    </source>
</evidence>
<comment type="caution">
    <text evidence="10">The sequence shown here is derived from an EMBL/GenBank/DDBJ whole genome shotgun (WGS) entry which is preliminary data.</text>
</comment>
<dbReference type="PANTHER" id="PTHR11403:SF6">
    <property type="entry name" value="NITRIC OXIDE REDUCTASE SUBUNIT E"/>
    <property type="match status" value="1"/>
</dbReference>
<sequence length="206" mass="23342">MYSETSATKQGEESRTLATPKRKTRVPGEVGIWVFLFGDLGIFTALFGTWMYYRARNVDEFLASQATLSETLATLNTILLLISSWCVVMALESARSQKALQARHFLLGASACGIGFSLVKIYEYWSKFDAGITILTNDFYMLYFMATGMHFLHVIIGLGVLSIMWLQLCKSRVSERDIAMLETGATYWHMVDLLWIILFPLIYLMG</sequence>
<feature type="transmembrane region" description="Helical" evidence="8">
    <location>
        <begin position="73"/>
        <end position="92"/>
    </location>
</feature>
<dbReference type="CDD" id="cd02862">
    <property type="entry name" value="NorE_like"/>
    <property type="match status" value="1"/>
</dbReference>
<comment type="subcellular location">
    <subcellularLocation>
        <location evidence="6">Cell membrane</location>
        <topology evidence="6">Multi-pass membrane protein</topology>
    </subcellularLocation>
    <subcellularLocation>
        <location evidence="1">Membrane</location>
        <topology evidence="1">Multi-pass membrane protein</topology>
    </subcellularLocation>
</comment>
<evidence type="ECO:0000256" key="8">
    <source>
        <dbReference type="SAM" id="Phobius"/>
    </source>
</evidence>
<dbReference type="InterPro" id="IPR024791">
    <property type="entry name" value="Cyt_c/ubiquinol_Oxase_su3"/>
</dbReference>
<keyword evidence="3 6" id="KW-0812">Transmembrane</keyword>
<evidence type="ECO:0000256" key="4">
    <source>
        <dbReference type="ARBA" id="ARBA00022989"/>
    </source>
</evidence>
<feature type="transmembrane region" description="Helical" evidence="8">
    <location>
        <begin position="30"/>
        <end position="53"/>
    </location>
</feature>
<dbReference type="EMBL" id="RHGB01000003">
    <property type="protein sequence ID" value="RNL66798.1"/>
    <property type="molecule type" value="Genomic_DNA"/>
</dbReference>
<evidence type="ECO:0000259" key="9">
    <source>
        <dbReference type="PROSITE" id="PS50253"/>
    </source>
</evidence>
<feature type="transmembrane region" description="Helical" evidence="8">
    <location>
        <begin position="187"/>
        <end position="205"/>
    </location>
</feature>
<dbReference type="InterPro" id="IPR000298">
    <property type="entry name" value="Cyt_c_oxidase-like_su3"/>
</dbReference>
<feature type="transmembrane region" description="Helical" evidence="8">
    <location>
        <begin position="142"/>
        <end position="166"/>
    </location>
</feature>